<gene>
    <name evidence="1" type="ORF">V22_30070</name>
</gene>
<dbReference type="EMBL" id="CP036316">
    <property type="protein sequence ID" value="QDT65747.1"/>
    <property type="molecule type" value="Genomic_DNA"/>
</dbReference>
<reference evidence="1 2" key="1">
    <citation type="submission" date="2019-02" db="EMBL/GenBank/DDBJ databases">
        <title>Deep-cultivation of Planctomycetes and their phenomic and genomic characterization uncovers novel biology.</title>
        <authorList>
            <person name="Wiegand S."/>
            <person name="Jogler M."/>
            <person name="Boedeker C."/>
            <person name="Pinto D."/>
            <person name="Vollmers J."/>
            <person name="Rivas-Marin E."/>
            <person name="Kohn T."/>
            <person name="Peeters S.H."/>
            <person name="Heuer A."/>
            <person name="Rast P."/>
            <person name="Oberbeckmann S."/>
            <person name="Bunk B."/>
            <person name="Jeske O."/>
            <person name="Meyerdierks A."/>
            <person name="Storesund J.E."/>
            <person name="Kallscheuer N."/>
            <person name="Luecker S."/>
            <person name="Lage O.M."/>
            <person name="Pohl T."/>
            <person name="Merkel B.J."/>
            <person name="Hornburger P."/>
            <person name="Mueller R.-W."/>
            <person name="Bruemmer F."/>
            <person name="Labrenz M."/>
            <person name="Spormann A.M."/>
            <person name="Op den Camp H."/>
            <person name="Overmann J."/>
            <person name="Amann R."/>
            <person name="Jetten M.S.M."/>
            <person name="Mascher T."/>
            <person name="Medema M.H."/>
            <person name="Devos D.P."/>
            <person name="Kaster A.-K."/>
            <person name="Ovreas L."/>
            <person name="Rohde M."/>
            <person name="Galperin M.Y."/>
            <person name="Jogler C."/>
        </authorList>
    </citation>
    <scope>NUCLEOTIDE SEQUENCE [LARGE SCALE GENOMIC DNA]</scope>
    <source>
        <strain evidence="1 2">V22</strain>
    </source>
</reference>
<dbReference type="KEGG" id="chya:V22_30070"/>
<dbReference type="Proteomes" id="UP000319976">
    <property type="component" value="Chromosome"/>
</dbReference>
<evidence type="ECO:0000313" key="1">
    <source>
        <dbReference type="EMBL" id="QDT65747.1"/>
    </source>
</evidence>
<protein>
    <submittedName>
        <fullName evidence="1">Uncharacterized protein</fullName>
    </submittedName>
</protein>
<sequence>MSSRSALFAVLVLFLVTTCIGCGPSRQDLPVGTKKYTQVDNLRLSLERHIELGEIQSETELYPEMIQSLEKAGVSAETISKLQDLSIEMMSAKTPDQLKQKAEEMLKLLPEPGNEQ</sequence>
<name>A0A517TBK3_9PLAN</name>
<evidence type="ECO:0000313" key="2">
    <source>
        <dbReference type="Proteomes" id="UP000319976"/>
    </source>
</evidence>
<keyword evidence="2" id="KW-1185">Reference proteome</keyword>
<dbReference type="AlphaFoldDB" id="A0A517TBK3"/>
<dbReference type="RefSeq" id="WP_145264193.1">
    <property type="nucleotide sequence ID" value="NZ_CP036316.1"/>
</dbReference>
<accession>A0A517TBK3</accession>
<organism evidence="1 2">
    <name type="scientific">Calycomorphotria hydatis</name>
    <dbReference type="NCBI Taxonomy" id="2528027"/>
    <lineage>
        <taxon>Bacteria</taxon>
        <taxon>Pseudomonadati</taxon>
        <taxon>Planctomycetota</taxon>
        <taxon>Planctomycetia</taxon>
        <taxon>Planctomycetales</taxon>
        <taxon>Planctomycetaceae</taxon>
        <taxon>Calycomorphotria</taxon>
    </lineage>
</organism>
<proteinExistence type="predicted"/>